<dbReference type="EMBL" id="BCMM01000001">
    <property type="protein sequence ID" value="GAQ60022.1"/>
    <property type="molecule type" value="Genomic_DNA"/>
</dbReference>
<protein>
    <submittedName>
        <fullName evidence="1">Uncharacterized protein</fullName>
    </submittedName>
</protein>
<sequence length="69" mass="7149">MVRTDALAARTVIRFGTAVSVVRIIPVPYSAPTAGTARTATTACPTVTPVIDTTPGVAYRITDTAEDPC</sequence>
<reference evidence="2" key="1">
    <citation type="submission" date="2015-11" db="EMBL/GenBank/DDBJ databases">
        <authorList>
            <consortium name="Cross-ministerial Strategic Innovation Promotion Program (SIP) consortium"/>
            <person name="Tomihama T."/>
            <person name="Ikenaga M."/>
            <person name="Sakai M."/>
            <person name="Okubo T."/>
            <person name="Ikeda S."/>
        </authorList>
    </citation>
    <scope>NUCLEOTIDE SEQUENCE [LARGE SCALE GENOMIC DNA]</scope>
    <source>
        <strain evidence="2">S58</strain>
    </source>
</reference>
<dbReference type="AlphaFoldDB" id="A0A117EBW8"/>
<evidence type="ECO:0000313" key="2">
    <source>
        <dbReference type="Proteomes" id="UP000067448"/>
    </source>
</evidence>
<evidence type="ECO:0000313" key="1">
    <source>
        <dbReference type="EMBL" id="GAQ60022.1"/>
    </source>
</evidence>
<dbReference type="Proteomes" id="UP000067448">
    <property type="component" value="Unassembled WGS sequence"/>
</dbReference>
<proteinExistence type="predicted"/>
<organism evidence="1 2">
    <name type="scientific">Streptomyces scabiei</name>
    <dbReference type="NCBI Taxonomy" id="1930"/>
    <lineage>
        <taxon>Bacteria</taxon>
        <taxon>Bacillati</taxon>
        <taxon>Actinomycetota</taxon>
        <taxon>Actinomycetes</taxon>
        <taxon>Kitasatosporales</taxon>
        <taxon>Streptomycetaceae</taxon>
        <taxon>Streptomyces</taxon>
    </lineage>
</organism>
<name>A0A117EBW8_STRSC</name>
<reference evidence="1 2" key="2">
    <citation type="journal article" date="2016" name="Genome Announc.">
        <title>Draft Genome Sequences of Streptomyces scabiei S58, Streptomyces turgidiscabies T45, and Streptomyces acidiscabies a10, the Pathogens of Potato Common Scab, Isolated in Japan.</title>
        <authorList>
            <person name="Tomihama T."/>
            <person name="Nishi Y."/>
            <person name="Sakai M."/>
            <person name="Ikenaga M."/>
            <person name="Okubo T."/>
            <person name="Ikeda S."/>
        </authorList>
    </citation>
    <scope>NUCLEOTIDE SEQUENCE [LARGE SCALE GENOMIC DNA]</scope>
    <source>
        <strain evidence="1 2">S58</strain>
    </source>
</reference>
<reference evidence="2" key="3">
    <citation type="submission" date="2016-02" db="EMBL/GenBank/DDBJ databases">
        <title>Draft genome of pathogenic Streptomyces sp. in Japan.</title>
        <authorList>
            <person name="Tomihama T."/>
            <person name="Ikenaga M."/>
            <person name="Sakai M."/>
            <person name="Okubo T."/>
            <person name="Ikeda S."/>
        </authorList>
    </citation>
    <scope>NUCLEOTIDE SEQUENCE [LARGE SCALE GENOMIC DNA]</scope>
    <source>
        <strain evidence="2">S58</strain>
    </source>
</reference>
<gene>
    <name evidence="1" type="ORF">SsS58_00361</name>
</gene>
<accession>A0A117EBW8</accession>
<comment type="caution">
    <text evidence="1">The sequence shown here is derived from an EMBL/GenBank/DDBJ whole genome shotgun (WGS) entry which is preliminary data.</text>
</comment>